<protein>
    <recommendedName>
        <fullName evidence="7">Ankyrin repeat protein</fullName>
    </recommendedName>
</protein>
<feature type="compositionally biased region" description="Acidic residues" evidence="4">
    <location>
        <begin position="631"/>
        <end position="659"/>
    </location>
</feature>
<feature type="region of interest" description="Disordered" evidence="4">
    <location>
        <begin position="593"/>
        <end position="689"/>
    </location>
</feature>
<feature type="repeat" description="ANK" evidence="3">
    <location>
        <begin position="567"/>
        <end position="599"/>
    </location>
</feature>
<dbReference type="InterPro" id="IPR002110">
    <property type="entry name" value="Ankyrin_rpt"/>
</dbReference>
<accession>A0A409YDK5</accession>
<name>A0A409YDK5_9AGAR</name>
<proteinExistence type="predicted"/>
<evidence type="ECO:0000256" key="4">
    <source>
        <dbReference type="SAM" id="MobiDB-lite"/>
    </source>
</evidence>
<dbReference type="SMART" id="SM00248">
    <property type="entry name" value="ANK"/>
    <property type="match status" value="10"/>
</dbReference>
<keyword evidence="6" id="KW-1185">Reference proteome</keyword>
<comment type="caution">
    <text evidence="5">The sequence shown here is derived from an EMBL/GenBank/DDBJ whole genome shotgun (WGS) entry which is preliminary data.</text>
</comment>
<evidence type="ECO:0000256" key="1">
    <source>
        <dbReference type="ARBA" id="ARBA00022737"/>
    </source>
</evidence>
<reference evidence="5 6" key="1">
    <citation type="journal article" date="2018" name="Evol. Lett.">
        <title>Horizontal gene cluster transfer increased hallucinogenic mushroom diversity.</title>
        <authorList>
            <person name="Reynolds H.T."/>
            <person name="Vijayakumar V."/>
            <person name="Gluck-Thaler E."/>
            <person name="Korotkin H.B."/>
            <person name="Matheny P.B."/>
            <person name="Slot J.C."/>
        </authorList>
    </citation>
    <scope>NUCLEOTIDE SEQUENCE [LARGE SCALE GENOMIC DNA]</scope>
    <source>
        <strain evidence="5 6">2629</strain>
    </source>
</reference>
<keyword evidence="2 3" id="KW-0040">ANK repeat</keyword>
<feature type="region of interest" description="Disordered" evidence="4">
    <location>
        <begin position="971"/>
        <end position="1002"/>
    </location>
</feature>
<dbReference type="InterPro" id="IPR036770">
    <property type="entry name" value="Ankyrin_rpt-contain_sf"/>
</dbReference>
<dbReference type="PANTHER" id="PTHR24198:SF165">
    <property type="entry name" value="ANKYRIN REPEAT-CONTAINING PROTEIN-RELATED"/>
    <property type="match status" value="1"/>
</dbReference>
<dbReference type="PROSITE" id="PS50088">
    <property type="entry name" value="ANK_REPEAT"/>
    <property type="match status" value="2"/>
</dbReference>
<evidence type="ECO:0008006" key="7">
    <source>
        <dbReference type="Google" id="ProtNLM"/>
    </source>
</evidence>
<evidence type="ECO:0000313" key="5">
    <source>
        <dbReference type="EMBL" id="PPR01075.1"/>
    </source>
</evidence>
<dbReference type="InParanoid" id="A0A409YDK5"/>
<gene>
    <name evidence="5" type="ORF">CVT24_000396</name>
</gene>
<dbReference type="OrthoDB" id="539213at2759"/>
<keyword evidence="1" id="KW-0677">Repeat</keyword>
<feature type="compositionally biased region" description="Acidic residues" evidence="4">
    <location>
        <begin position="1176"/>
        <end position="1185"/>
    </location>
</feature>
<feature type="region of interest" description="Disordered" evidence="4">
    <location>
        <begin position="1769"/>
        <end position="1796"/>
    </location>
</feature>
<evidence type="ECO:0000256" key="3">
    <source>
        <dbReference type="PROSITE-ProRule" id="PRU00023"/>
    </source>
</evidence>
<dbReference type="Gene3D" id="1.25.40.20">
    <property type="entry name" value="Ankyrin repeat-containing domain"/>
    <property type="match status" value="3"/>
</dbReference>
<evidence type="ECO:0000313" key="6">
    <source>
        <dbReference type="Proteomes" id="UP000284842"/>
    </source>
</evidence>
<dbReference type="SUPFAM" id="SSF48403">
    <property type="entry name" value="Ankyrin repeat"/>
    <property type="match status" value="2"/>
</dbReference>
<feature type="repeat" description="ANK" evidence="3">
    <location>
        <begin position="701"/>
        <end position="733"/>
    </location>
</feature>
<feature type="compositionally biased region" description="Basic and acidic residues" evidence="4">
    <location>
        <begin position="982"/>
        <end position="1000"/>
    </location>
</feature>
<feature type="compositionally biased region" description="Basic and acidic residues" evidence="4">
    <location>
        <begin position="593"/>
        <end position="604"/>
    </location>
</feature>
<evidence type="ECO:0000256" key="2">
    <source>
        <dbReference type="ARBA" id="ARBA00023043"/>
    </source>
</evidence>
<feature type="compositionally biased region" description="Acidic residues" evidence="4">
    <location>
        <begin position="672"/>
        <end position="689"/>
    </location>
</feature>
<organism evidence="5 6">
    <name type="scientific">Panaeolus cyanescens</name>
    <dbReference type="NCBI Taxonomy" id="181874"/>
    <lineage>
        <taxon>Eukaryota</taxon>
        <taxon>Fungi</taxon>
        <taxon>Dikarya</taxon>
        <taxon>Basidiomycota</taxon>
        <taxon>Agaricomycotina</taxon>
        <taxon>Agaricomycetes</taxon>
        <taxon>Agaricomycetidae</taxon>
        <taxon>Agaricales</taxon>
        <taxon>Agaricineae</taxon>
        <taxon>Galeropsidaceae</taxon>
        <taxon>Panaeolus</taxon>
    </lineage>
</organism>
<dbReference type="EMBL" id="NHTK01001274">
    <property type="protein sequence ID" value="PPR01075.1"/>
    <property type="molecule type" value="Genomic_DNA"/>
</dbReference>
<dbReference type="PANTHER" id="PTHR24198">
    <property type="entry name" value="ANKYRIN REPEAT AND PROTEIN KINASE DOMAIN-CONTAINING PROTEIN"/>
    <property type="match status" value="1"/>
</dbReference>
<dbReference type="Proteomes" id="UP000284842">
    <property type="component" value="Unassembled WGS sequence"/>
</dbReference>
<dbReference type="PROSITE" id="PS50297">
    <property type="entry name" value="ANK_REP_REGION"/>
    <property type="match status" value="1"/>
</dbReference>
<dbReference type="Pfam" id="PF12796">
    <property type="entry name" value="Ank_2"/>
    <property type="match status" value="2"/>
</dbReference>
<dbReference type="STRING" id="181874.A0A409YDK5"/>
<sequence>MQPTPEIQAFIDRIEALPAGPGVSHDLDAALKPSIDEEIELRKLFANDRQNTRLSNPYVGLVDVFAAPSAIRTTRARIVQDETDLTAKYVMPLTDAKRRKDGSQAMVSDLEEFKKNWAIFSEGSLSQLIDWNNVVAAGGSVLACLTPLDPEVSKSKRNIRKHYHSAAYPTSDVDLFLWGLTPEQAEKKIVQIYEAVRDSVPWDVTCIRTKHTVSIHCQYPYRSVQIVLRLYQSPAEILAGFDIDAPCCAYDGQRVWANPRAVVAMMRQCNTVDMTRRSPSYEVRLAKYSNRGYEVYVPELRRGEVDPTIYERAISKMEGLARLLVLEKLADTDRRQAFMSGRRSLRGRPDSDSYTYYRRRNRRKYKGDLKVEESIGGLENNNYDVATLHIPYGPGWDARRIDKLVYQTDLGMNSTFNPKNKGRRLHRHPAFFGTIEEVLEDCCEHCPKPIDDDEMELQKKEDENYIRGRIQFIEENPGRQTMSGSFNPIDEGEWSEQTYMKPAQKLFAAIAIKDREAVKKLLADGIDVNQRDHVGRTCLHVAIYCNASDIACDLIDAGARISARIADGRAPIHLAAQFNQIAVIRKLIERSAKNEEEDKKKAAAAEDEEKEGDVPGPNTSSEDDWSSHDEDGMEIVEAEDEDGDDEDEDEDEDEDDDDEDRPKKKSAGKAEESEEESKEEIPDDEEDQPDIIDINEADWDFGFTALAYSVLYGSIETVDALIVAGADVKAPSSPKDARPIHPLTLTIIRPDEDEACKVAERLIQAGATSTTANDAMETIFHLMVVSGRTKLVSTILRCDPNAKTMLDFPALEYQNVIFPVVSAINASNYSMLAILLAHGGKLRLDEADVTRSIDAASNSTRQRVLGYNPPKNHLNLAVRPLEAALVRYDEVATLLVALGADVDVAIRRALRSYVDTGEKLTFKDWVDYILLNVGYQRAEEENALNAMEEDLVEKPVEETTPWRKFYREYREKLEAPNPNDNTKQDDDLSPRQKFERDVQKRQNTLGDVESYMERVKTALAKAGAKTWKDVYPDEATTAGGKHFGYSPSKYSPTQEKKQETSYIYLTLSSYSRNSVPEHLTARYHELFEACYAGDNKKVEELCLPPKDAASSANPLNISVKMVDDSMSTYSSQGYTPLFAAVMGRKWSTAKLILAIAVAQYKPDDEDEENEYKFEDSDADSDESYDSDATVDRPQFNFVDIASRPSAVQTNVPPYKMLTDIQTVYRHCETHGKEIKTLLERMVSEKDFEGFVQIANLYQALPKPPTISDNLISSIIEWDQDGMLDEFIRRTGYGINIKTAQKDGETTDLPVLVNDQNKLYLGLNVHGKKRADLARKNDPDADHNETTTHPLLWTAAREGAEKIIDYLSSDKPVAAYKFYSLSHSDEKAIWLRRTKDLEKKLPALLGWTINSLGESPVTAAILGGALDSLKVLEKKDQKLITAAYETKLKFIGISPFKLAVKAKLETKMLDYILAKSPDAVYDRDLLKGWNLYHELAYSRDSVLVEHFLKKLPRSTNEALLSQRSKHRWNTPLLIAVKQGATSVVKLFLQYLGKESLDRDIDGQTPLLVSVREKYVEITKALLATSSTQGLLMENAVGNTILDIATLNELTKRTGSFRQTVPSPSELSKDNVRYLVTGTFDGTQDLKKKAHNLRSTIDQLLEEGRLRRSSALTTEFLLLIRNLERRAAALQAAADALPKLPEKKEEEPNPDAVDKVDVEEVYNLVKAAFERIKGDPKANRQLIHLMDVQASVKAALDKTWEKSPYENDSYRYYRRHDNEELDEEEDEERKARNGSMVFQDSVVSSHSLSFDKL</sequence>
<feature type="region of interest" description="Disordered" evidence="4">
    <location>
        <begin position="1165"/>
        <end position="1188"/>
    </location>
</feature>